<dbReference type="AlphaFoldDB" id="H2XTV6"/>
<protein>
    <submittedName>
        <fullName evidence="1">Uncharacterized protein</fullName>
    </submittedName>
</protein>
<dbReference type="Ensembl" id="ENSCINT00000037135.1">
    <property type="protein sequence ID" value="ENSCINP00000033090.1"/>
    <property type="gene ID" value="ENSCING00000020166.1"/>
</dbReference>
<proteinExistence type="predicted"/>
<reference evidence="1" key="4">
    <citation type="submission" date="2025-09" db="UniProtKB">
        <authorList>
            <consortium name="Ensembl"/>
        </authorList>
    </citation>
    <scope>IDENTIFICATION</scope>
</reference>
<evidence type="ECO:0000313" key="2">
    <source>
        <dbReference type="Proteomes" id="UP000008144"/>
    </source>
</evidence>
<name>H2XTV6_CIOIN</name>
<dbReference type="Proteomes" id="UP000008144">
    <property type="component" value="Chromosome 1"/>
</dbReference>
<dbReference type="InParanoid" id="H2XTV6"/>
<organism evidence="1 2">
    <name type="scientific">Ciona intestinalis</name>
    <name type="common">Transparent sea squirt</name>
    <name type="synonym">Ascidia intestinalis</name>
    <dbReference type="NCBI Taxonomy" id="7719"/>
    <lineage>
        <taxon>Eukaryota</taxon>
        <taxon>Metazoa</taxon>
        <taxon>Chordata</taxon>
        <taxon>Tunicata</taxon>
        <taxon>Ascidiacea</taxon>
        <taxon>Phlebobranchia</taxon>
        <taxon>Cionidae</taxon>
        <taxon>Ciona</taxon>
    </lineage>
</organism>
<reference evidence="1" key="3">
    <citation type="submission" date="2025-08" db="UniProtKB">
        <authorList>
            <consortium name="Ensembl"/>
        </authorList>
    </citation>
    <scope>IDENTIFICATION</scope>
</reference>
<reference evidence="1" key="2">
    <citation type="journal article" date="2008" name="Genome Biol.">
        <title>Improved genome assembly and evidence-based global gene model set for the chordate Ciona intestinalis: new insight into intron and operon populations.</title>
        <authorList>
            <person name="Satou Y."/>
            <person name="Mineta K."/>
            <person name="Ogasawara M."/>
            <person name="Sasakura Y."/>
            <person name="Shoguchi E."/>
            <person name="Ueno K."/>
            <person name="Yamada L."/>
            <person name="Matsumoto J."/>
            <person name="Wasserscheid J."/>
            <person name="Dewar K."/>
            <person name="Wiley G.B."/>
            <person name="Macmil S.L."/>
            <person name="Roe B.A."/>
            <person name="Zeller R.W."/>
            <person name="Hastings K.E."/>
            <person name="Lemaire P."/>
            <person name="Lindquist E."/>
            <person name="Endo T."/>
            <person name="Hotta K."/>
            <person name="Inaba K."/>
        </authorList>
    </citation>
    <scope>NUCLEOTIDE SEQUENCE [LARGE SCALE GENOMIC DNA]</scope>
    <source>
        <strain evidence="1">wild type</strain>
    </source>
</reference>
<dbReference type="EMBL" id="EAAA01000093">
    <property type="status" value="NOT_ANNOTATED_CDS"/>
    <property type="molecule type" value="Genomic_DNA"/>
</dbReference>
<sequence length="92" mass="10287">MAHPFSTLGWREKDKTDANTCEACGKYNAQAGDEHCVFCFFQFVSILLQSRSSNNARVENTTASAISQLPNSSTELFIENDTSIKSNEQKEF</sequence>
<accession>H2XTV6</accession>
<evidence type="ECO:0000313" key="1">
    <source>
        <dbReference type="Ensembl" id="ENSCINP00000033090.1"/>
    </source>
</evidence>
<keyword evidence="2" id="KW-1185">Reference proteome</keyword>
<reference evidence="2" key="1">
    <citation type="journal article" date="2002" name="Science">
        <title>The draft genome of Ciona intestinalis: insights into chordate and vertebrate origins.</title>
        <authorList>
            <person name="Dehal P."/>
            <person name="Satou Y."/>
            <person name="Campbell R.K."/>
            <person name="Chapman J."/>
            <person name="Degnan B."/>
            <person name="De Tomaso A."/>
            <person name="Davidson B."/>
            <person name="Di Gregorio A."/>
            <person name="Gelpke M."/>
            <person name="Goodstein D.M."/>
            <person name="Harafuji N."/>
            <person name="Hastings K.E."/>
            <person name="Ho I."/>
            <person name="Hotta K."/>
            <person name="Huang W."/>
            <person name="Kawashima T."/>
            <person name="Lemaire P."/>
            <person name="Martinez D."/>
            <person name="Meinertzhagen I.A."/>
            <person name="Necula S."/>
            <person name="Nonaka M."/>
            <person name="Putnam N."/>
            <person name="Rash S."/>
            <person name="Saiga H."/>
            <person name="Satake M."/>
            <person name="Terry A."/>
            <person name="Yamada L."/>
            <person name="Wang H.G."/>
            <person name="Awazu S."/>
            <person name="Azumi K."/>
            <person name="Boore J."/>
            <person name="Branno M."/>
            <person name="Chin-Bow S."/>
            <person name="DeSantis R."/>
            <person name="Doyle S."/>
            <person name="Francino P."/>
            <person name="Keys D.N."/>
            <person name="Haga S."/>
            <person name="Hayashi H."/>
            <person name="Hino K."/>
            <person name="Imai K.S."/>
            <person name="Inaba K."/>
            <person name="Kano S."/>
            <person name="Kobayashi K."/>
            <person name="Kobayashi M."/>
            <person name="Lee B.I."/>
            <person name="Makabe K.W."/>
            <person name="Manohar C."/>
            <person name="Matassi G."/>
            <person name="Medina M."/>
            <person name="Mochizuki Y."/>
            <person name="Mount S."/>
            <person name="Morishita T."/>
            <person name="Miura S."/>
            <person name="Nakayama A."/>
            <person name="Nishizaka S."/>
            <person name="Nomoto H."/>
            <person name="Ohta F."/>
            <person name="Oishi K."/>
            <person name="Rigoutsos I."/>
            <person name="Sano M."/>
            <person name="Sasaki A."/>
            <person name="Sasakura Y."/>
            <person name="Shoguchi E."/>
            <person name="Shin-i T."/>
            <person name="Spagnuolo A."/>
            <person name="Stainier D."/>
            <person name="Suzuki M.M."/>
            <person name="Tassy O."/>
            <person name="Takatori N."/>
            <person name="Tokuoka M."/>
            <person name="Yagi K."/>
            <person name="Yoshizaki F."/>
            <person name="Wada S."/>
            <person name="Zhang C."/>
            <person name="Hyatt P.D."/>
            <person name="Larimer F."/>
            <person name="Detter C."/>
            <person name="Doggett N."/>
            <person name="Glavina T."/>
            <person name="Hawkins T."/>
            <person name="Richardson P."/>
            <person name="Lucas S."/>
            <person name="Kohara Y."/>
            <person name="Levine M."/>
            <person name="Satoh N."/>
            <person name="Rokhsar D.S."/>
        </authorList>
    </citation>
    <scope>NUCLEOTIDE SEQUENCE [LARGE SCALE GENOMIC DNA]</scope>
</reference>
<dbReference type="HOGENOM" id="CLU_2412561_0_0_1"/>